<reference evidence="1" key="2">
    <citation type="journal article" date="2022" name="New Phytol.">
        <title>Evolutionary transition to the ectomycorrhizal habit in the genomes of a hyperdiverse lineage of mushroom-forming fungi.</title>
        <authorList>
            <person name="Looney B."/>
            <person name="Miyauchi S."/>
            <person name="Morin E."/>
            <person name="Drula E."/>
            <person name="Courty P.E."/>
            <person name="Kohler A."/>
            <person name="Kuo A."/>
            <person name="LaButti K."/>
            <person name="Pangilinan J."/>
            <person name="Lipzen A."/>
            <person name="Riley R."/>
            <person name="Andreopoulos W."/>
            <person name="He G."/>
            <person name="Johnson J."/>
            <person name="Nolan M."/>
            <person name="Tritt A."/>
            <person name="Barry K.W."/>
            <person name="Grigoriev I.V."/>
            <person name="Nagy L.G."/>
            <person name="Hibbett D."/>
            <person name="Henrissat B."/>
            <person name="Matheny P.B."/>
            <person name="Labbe J."/>
            <person name="Martin F.M."/>
        </authorList>
    </citation>
    <scope>NUCLEOTIDE SEQUENCE</scope>
    <source>
        <strain evidence="1">FP105234-sp</strain>
    </source>
</reference>
<dbReference type="EMBL" id="MU276369">
    <property type="protein sequence ID" value="KAI0039024.1"/>
    <property type="molecule type" value="Genomic_DNA"/>
</dbReference>
<accession>A0ACB8R4H0</accession>
<evidence type="ECO:0000313" key="2">
    <source>
        <dbReference type="Proteomes" id="UP000814033"/>
    </source>
</evidence>
<sequence length="273" mass="27462">MAHQEVIQVNVNIILRRPGRYDIDIPQLRNALWVAHPLPAANPGTAFVATGVGAAGSADAPAVPTPPLAPAVNAPAPVAAPTFSPAFAAHAFDHTSTSTRSASNPTFVTLPFAAGTQATPPTPSTLAAAAAPELAAPVPTPFFAAPAFLSGALPGAAAGAAPPITTAAFFITGPPSIDGVPPSNAPRTPPPSPERARVRSPALPAEAASDSVMDNDIVAFRPLTPAPRARGRRAILSPPPMPAIDAVPRPPPMSPFGGANAIVREDAVEALAL</sequence>
<name>A0ACB8R4H0_9AGAM</name>
<keyword evidence="2" id="KW-1185">Reference proteome</keyword>
<comment type="caution">
    <text evidence="1">The sequence shown here is derived from an EMBL/GenBank/DDBJ whole genome shotgun (WGS) entry which is preliminary data.</text>
</comment>
<gene>
    <name evidence="1" type="ORF">FA95DRAFT_1577865</name>
</gene>
<reference evidence="1" key="1">
    <citation type="submission" date="2021-02" db="EMBL/GenBank/DDBJ databases">
        <authorList>
            <consortium name="DOE Joint Genome Institute"/>
            <person name="Ahrendt S."/>
            <person name="Looney B.P."/>
            <person name="Miyauchi S."/>
            <person name="Morin E."/>
            <person name="Drula E."/>
            <person name="Courty P.E."/>
            <person name="Chicoki N."/>
            <person name="Fauchery L."/>
            <person name="Kohler A."/>
            <person name="Kuo A."/>
            <person name="Labutti K."/>
            <person name="Pangilinan J."/>
            <person name="Lipzen A."/>
            <person name="Riley R."/>
            <person name="Andreopoulos W."/>
            <person name="He G."/>
            <person name="Johnson J."/>
            <person name="Barry K.W."/>
            <person name="Grigoriev I.V."/>
            <person name="Nagy L."/>
            <person name="Hibbett D."/>
            <person name="Henrissat B."/>
            <person name="Matheny P.B."/>
            <person name="Labbe J."/>
            <person name="Martin F."/>
        </authorList>
    </citation>
    <scope>NUCLEOTIDE SEQUENCE</scope>
    <source>
        <strain evidence="1">FP105234-sp</strain>
    </source>
</reference>
<evidence type="ECO:0000313" key="1">
    <source>
        <dbReference type="EMBL" id="KAI0039024.1"/>
    </source>
</evidence>
<dbReference type="Proteomes" id="UP000814033">
    <property type="component" value="Unassembled WGS sequence"/>
</dbReference>
<protein>
    <submittedName>
        <fullName evidence="1">Uncharacterized protein</fullName>
    </submittedName>
</protein>
<proteinExistence type="predicted"/>
<organism evidence="1 2">
    <name type="scientific">Auriscalpium vulgare</name>
    <dbReference type="NCBI Taxonomy" id="40419"/>
    <lineage>
        <taxon>Eukaryota</taxon>
        <taxon>Fungi</taxon>
        <taxon>Dikarya</taxon>
        <taxon>Basidiomycota</taxon>
        <taxon>Agaricomycotina</taxon>
        <taxon>Agaricomycetes</taxon>
        <taxon>Russulales</taxon>
        <taxon>Auriscalpiaceae</taxon>
        <taxon>Auriscalpium</taxon>
    </lineage>
</organism>